<dbReference type="PANTHER" id="PTHR43048">
    <property type="entry name" value="METHYLMALONYL-COA EPIMERASE"/>
    <property type="match status" value="1"/>
</dbReference>
<evidence type="ECO:0000259" key="2">
    <source>
        <dbReference type="PROSITE" id="PS51819"/>
    </source>
</evidence>
<comment type="caution">
    <text evidence="3">The sequence shown here is derived from an EMBL/GenBank/DDBJ whole genome shotgun (WGS) entry which is preliminary data.</text>
</comment>
<reference evidence="3" key="1">
    <citation type="submission" date="2020-05" db="EMBL/GenBank/DDBJ databases">
        <title>Fertoebacter nigrum gen. nov., sp. nov., a new member of the family Rhodobacteraceae.</title>
        <authorList>
            <person name="Szuroczki S."/>
            <person name="Abbaszade G."/>
            <person name="Buni D."/>
            <person name="Schumann P."/>
            <person name="Toth E."/>
        </authorList>
    </citation>
    <scope>NUCLEOTIDE SEQUENCE</scope>
    <source>
        <strain evidence="3">RG-N-1a</strain>
    </source>
</reference>
<protein>
    <submittedName>
        <fullName evidence="3">VOC family protein</fullName>
    </submittedName>
</protein>
<dbReference type="EMBL" id="WHUT02000009">
    <property type="protein sequence ID" value="NUB45834.1"/>
    <property type="molecule type" value="Genomic_DNA"/>
</dbReference>
<evidence type="ECO:0000313" key="4">
    <source>
        <dbReference type="Proteomes" id="UP000484076"/>
    </source>
</evidence>
<dbReference type="Gene3D" id="3.10.180.10">
    <property type="entry name" value="2,3-Dihydroxybiphenyl 1,2-Dioxygenase, domain 1"/>
    <property type="match status" value="1"/>
</dbReference>
<dbReference type="PROSITE" id="PS51819">
    <property type="entry name" value="VOC"/>
    <property type="match status" value="1"/>
</dbReference>
<dbReference type="Pfam" id="PF00903">
    <property type="entry name" value="Glyoxalase"/>
    <property type="match status" value="1"/>
</dbReference>
<keyword evidence="1" id="KW-0479">Metal-binding</keyword>
<sequence length="129" mass="13742">MITATHHTAISVVDLAAAKRFYALLGLSESARAELSDGTTLVLLHGSGGMVELIWPQTTRKTAPVPLERDLETTGTKHIAFQSDDLDAEFALLGADGFPVAVGPSPSPYGLRFAFVTDPSGNWIELLGY</sequence>
<evidence type="ECO:0000313" key="3">
    <source>
        <dbReference type="EMBL" id="NUB45834.1"/>
    </source>
</evidence>
<dbReference type="InterPro" id="IPR051785">
    <property type="entry name" value="MMCE/EMCE_epimerase"/>
</dbReference>
<keyword evidence="4" id="KW-1185">Reference proteome</keyword>
<dbReference type="SUPFAM" id="SSF54593">
    <property type="entry name" value="Glyoxalase/Bleomycin resistance protein/Dihydroxybiphenyl dioxygenase"/>
    <property type="match status" value="1"/>
</dbReference>
<dbReference type="CDD" id="cd06587">
    <property type="entry name" value="VOC"/>
    <property type="match status" value="1"/>
</dbReference>
<dbReference type="GO" id="GO:0046491">
    <property type="term" value="P:L-methylmalonyl-CoA metabolic process"/>
    <property type="evidence" value="ECO:0007669"/>
    <property type="project" value="TreeGrafter"/>
</dbReference>
<dbReference type="InterPro" id="IPR037523">
    <property type="entry name" value="VOC_core"/>
</dbReference>
<dbReference type="Proteomes" id="UP000484076">
    <property type="component" value="Unassembled WGS sequence"/>
</dbReference>
<proteinExistence type="predicted"/>
<dbReference type="InterPro" id="IPR029068">
    <property type="entry name" value="Glyas_Bleomycin-R_OHBP_Dase"/>
</dbReference>
<dbReference type="GO" id="GO:0046872">
    <property type="term" value="F:metal ion binding"/>
    <property type="evidence" value="ECO:0007669"/>
    <property type="project" value="UniProtKB-KW"/>
</dbReference>
<accession>A0A8X8GWV8</accession>
<dbReference type="RefSeq" id="WP_152827740.1">
    <property type="nucleotide sequence ID" value="NZ_WHUT02000009.1"/>
</dbReference>
<dbReference type="AlphaFoldDB" id="A0A8X8GWV8"/>
<dbReference type="InterPro" id="IPR004360">
    <property type="entry name" value="Glyas_Fos-R_dOase_dom"/>
</dbReference>
<organism evidence="3 4">
    <name type="scientific">Fertoeibacter niger</name>
    <dbReference type="NCBI Taxonomy" id="2656921"/>
    <lineage>
        <taxon>Bacteria</taxon>
        <taxon>Pseudomonadati</taxon>
        <taxon>Pseudomonadota</taxon>
        <taxon>Alphaproteobacteria</taxon>
        <taxon>Rhodobacterales</taxon>
        <taxon>Paracoccaceae</taxon>
        <taxon>Fertoeibacter</taxon>
    </lineage>
</organism>
<gene>
    <name evidence="3" type="ORF">GEU84_015650</name>
</gene>
<evidence type="ECO:0000256" key="1">
    <source>
        <dbReference type="ARBA" id="ARBA00022723"/>
    </source>
</evidence>
<dbReference type="GO" id="GO:0004493">
    <property type="term" value="F:methylmalonyl-CoA epimerase activity"/>
    <property type="evidence" value="ECO:0007669"/>
    <property type="project" value="TreeGrafter"/>
</dbReference>
<name>A0A8X8GWV8_9RHOB</name>
<feature type="domain" description="VOC" evidence="2">
    <location>
        <begin position="4"/>
        <end position="129"/>
    </location>
</feature>
<dbReference type="PANTHER" id="PTHR43048:SF3">
    <property type="entry name" value="METHYLMALONYL-COA EPIMERASE, MITOCHONDRIAL"/>
    <property type="match status" value="1"/>
</dbReference>